<feature type="region of interest" description="Disordered" evidence="5">
    <location>
        <begin position="385"/>
        <end position="408"/>
    </location>
</feature>
<keyword evidence="2 6" id="KW-0812">Transmembrane</keyword>
<name>A0A7S2RDR9_9STRA</name>
<dbReference type="GO" id="GO:0050801">
    <property type="term" value="P:monoatomic ion homeostasis"/>
    <property type="evidence" value="ECO:0007669"/>
    <property type="project" value="TreeGrafter"/>
</dbReference>
<evidence type="ECO:0000259" key="7">
    <source>
        <dbReference type="Pfam" id="PF00955"/>
    </source>
</evidence>
<feature type="transmembrane region" description="Helical" evidence="6">
    <location>
        <begin position="163"/>
        <end position="182"/>
    </location>
</feature>
<sequence>MSTGEGNSGPSAPRLGFGQGIVNEFIARKNCYVSDWTDAWPSKTKVLASSISLFSTSLLTSIAFGLFYQVETEGKFGIVASLASGGITGIMQAFIGGHPLTLCGQTGPVSLLYIFIYKFAIDNNVPFEPWVAWIGFWTFIFHALVALFNLCQYKRLLTPFTCQIFEMLVCTDFITTGIKNLVKEFDAYGDQTREERRLNGVFAILLSFGYLVISAMILANAIHWKFTSRGLTKFLFRFSGAIGLVFMTMISWIPEWSESTWPTSVPRRPQLQKTWGAPTTHYFLPFLDMGDVPVAHVFSAAIFGIIITILFYIDHNISSIAAYNPCFNLKKPSAYNLDFLTLGLTCLVTGFMGLPASSGLIPQNPMHSRALVEYVPVKMQKRSNVSPASSVATAPKKKDPMGGDDDLAVADKQSENVSIPMIQVDVDKNGDTSSEEKEAEQEDAILIREKPKNGSDTPKSKGDDQVEEPELEIYVAEQRVSGLIHSSLLLLCIFVIPMIGWVPTSIIWGFFLILSTEAFHVGNEFLCRFFMMFSSVRMRETWNMVFLDVVPWNIIWYFTMIQTVCFIVVYILAVGVTLFAPGASWTVVGSLFPVLIGLYAIPLRSHWLPKMFKTQFLEALDAVEPLVRPENEIPVLEEEPEDHFLPYVGRGAAGEEHVVRRESVERMLDEANGDHHVAAALDVNREGIRHREPSRRRSSKTDI</sequence>
<feature type="transmembrane region" description="Helical" evidence="6">
    <location>
        <begin position="554"/>
        <end position="576"/>
    </location>
</feature>
<evidence type="ECO:0000256" key="2">
    <source>
        <dbReference type="ARBA" id="ARBA00022692"/>
    </source>
</evidence>
<accession>A0A7S2RDR9</accession>
<keyword evidence="3 6" id="KW-1133">Transmembrane helix</keyword>
<dbReference type="AlphaFoldDB" id="A0A7S2RDR9"/>
<feature type="transmembrane region" description="Helical" evidence="6">
    <location>
        <begin position="480"/>
        <end position="500"/>
    </location>
</feature>
<feature type="transmembrane region" description="Helical" evidence="6">
    <location>
        <begin position="46"/>
        <end position="70"/>
    </location>
</feature>
<feature type="domain" description="Bicarbonate transporter-like transmembrane" evidence="7">
    <location>
        <begin position="19"/>
        <end position="189"/>
    </location>
</feature>
<gene>
    <name evidence="8" type="ORF">QSP1433_LOCUS2366</name>
</gene>
<comment type="subcellular location">
    <subcellularLocation>
        <location evidence="1">Membrane</location>
        <topology evidence="1">Multi-pass membrane protein</topology>
    </subcellularLocation>
</comment>
<feature type="transmembrane region" description="Helical" evidence="6">
    <location>
        <begin position="234"/>
        <end position="253"/>
    </location>
</feature>
<evidence type="ECO:0000256" key="6">
    <source>
        <dbReference type="SAM" id="Phobius"/>
    </source>
</evidence>
<dbReference type="InterPro" id="IPR011531">
    <property type="entry name" value="HCO3_transpt-like_TM_dom"/>
</dbReference>
<dbReference type="GO" id="GO:0005886">
    <property type="term" value="C:plasma membrane"/>
    <property type="evidence" value="ECO:0007669"/>
    <property type="project" value="TreeGrafter"/>
</dbReference>
<proteinExistence type="predicted"/>
<dbReference type="GO" id="GO:0005452">
    <property type="term" value="F:solute:inorganic anion antiporter activity"/>
    <property type="evidence" value="ECO:0007669"/>
    <property type="project" value="InterPro"/>
</dbReference>
<feature type="transmembrane region" description="Helical" evidence="6">
    <location>
        <begin position="294"/>
        <end position="313"/>
    </location>
</feature>
<dbReference type="EMBL" id="HBHK01003993">
    <property type="protein sequence ID" value="CAD9668247.1"/>
    <property type="molecule type" value="Transcribed_RNA"/>
</dbReference>
<feature type="domain" description="Bicarbonate transporter-like transmembrane" evidence="7">
    <location>
        <begin position="201"/>
        <end position="373"/>
    </location>
</feature>
<feature type="domain" description="Bicarbonate transporter-like transmembrane" evidence="7">
    <location>
        <begin position="473"/>
        <end position="624"/>
    </location>
</feature>
<evidence type="ECO:0000313" key="8">
    <source>
        <dbReference type="EMBL" id="CAD9668247.1"/>
    </source>
</evidence>
<feature type="compositionally biased region" description="Basic and acidic residues" evidence="5">
    <location>
        <begin position="445"/>
        <end position="464"/>
    </location>
</feature>
<keyword evidence="4 6" id="KW-0472">Membrane</keyword>
<evidence type="ECO:0000256" key="1">
    <source>
        <dbReference type="ARBA" id="ARBA00004141"/>
    </source>
</evidence>
<dbReference type="PANTHER" id="PTHR11453:SF82">
    <property type="entry name" value="BORON TRANSPORTER 1"/>
    <property type="match status" value="1"/>
</dbReference>
<dbReference type="InterPro" id="IPR003020">
    <property type="entry name" value="HCO3_transpt_euk"/>
</dbReference>
<evidence type="ECO:0000256" key="3">
    <source>
        <dbReference type="ARBA" id="ARBA00022989"/>
    </source>
</evidence>
<dbReference type="Gene3D" id="1.10.287.570">
    <property type="entry name" value="Helical hairpin bin"/>
    <property type="match status" value="1"/>
</dbReference>
<organism evidence="8">
    <name type="scientific">Mucochytrium quahogii</name>
    <dbReference type="NCBI Taxonomy" id="96639"/>
    <lineage>
        <taxon>Eukaryota</taxon>
        <taxon>Sar</taxon>
        <taxon>Stramenopiles</taxon>
        <taxon>Bigyra</taxon>
        <taxon>Labyrinthulomycetes</taxon>
        <taxon>Thraustochytrida</taxon>
        <taxon>Thraustochytriidae</taxon>
        <taxon>Mucochytrium</taxon>
    </lineage>
</organism>
<feature type="transmembrane region" description="Helical" evidence="6">
    <location>
        <begin position="76"/>
        <end position="95"/>
    </location>
</feature>
<dbReference type="PANTHER" id="PTHR11453">
    <property type="entry name" value="ANION EXCHANGE PROTEIN"/>
    <property type="match status" value="1"/>
</dbReference>
<protein>
    <recommendedName>
        <fullName evidence="7">Bicarbonate transporter-like transmembrane domain-containing protein</fullName>
    </recommendedName>
</protein>
<evidence type="ECO:0000256" key="5">
    <source>
        <dbReference type="SAM" id="MobiDB-lite"/>
    </source>
</evidence>
<feature type="compositionally biased region" description="Basic and acidic residues" evidence="5">
    <location>
        <begin position="425"/>
        <end position="436"/>
    </location>
</feature>
<feature type="transmembrane region" description="Helical" evidence="6">
    <location>
        <begin position="582"/>
        <end position="601"/>
    </location>
</feature>
<feature type="transmembrane region" description="Helical" evidence="6">
    <location>
        <begin position="202"/>
        <end position="222"/>
    </location>
</feature>
<evidence type="ECO:0000256" key="4">
    <source>
        <dbReference type="ARBA" id="ARBA00023136"/>
    </source>
</evidence>
<feature type="region of interest" description="Disordered" evidence="5">
    <location>
        <begin position="424"/>
        <end position="466"/>
    </location>
</feature>
<reference evidence="8" key="1">
    <citation type="submission" date="2021-01" db="EMBL/GenBank/DDBJ databases">
        <authorList>
            <person name="Corre E."/>
            <person name="Pelletier E."/>
            <person name="Niang G."/>
            <person name="Scheremetjew M."/>
            <person name="Finn R."/>
            <person name="Kale V."/>
            <person name="Holt S."/>
            <person name="Cochrane G."/>
            <person name="Meng A."/>
            <person name="Brown T."/>
            <person name="Cohen L."/>
        </authorList>
    </citation>
    <scope>NUCLEOTIDE SEQUENCE</scope>
    <source>
        <strain evidence="8">NY070348D</strain>
    </source>
</reference>
<feature type="transmembrane region" description="Helical" evidence="6">
    <location>
        <begin position="132"/>
        <end position="151"/>
    </location>
</feature>
<dbReference type="GO" id="GO:0006820">
    <property type="term" value="P:monoatomic anion transport"/>
    <property type="evidence" value="ECO:0007669"/>
    <property type="project" value="InterPro"/>
</dbReference>
<dbReference type="Pfam" id="PF00955">
    <property type="entry name" value="HCO3_cotransp"/>
    <property type="match status" value="3"/>
</dbReference>